<evidence type="ECO:0000313" key="1">
    <source>
        <dbReference type="EMBL" id="ASN71527.1"/>
    </source>
</evidence>
<name>A0A2H4JDM4_9CAUD</name>
<protein>
    <recommendedName>
        <fullName evidence="2">DUF1353 domain-containing protein</fullName>
    </recommendedName>
</protein>
<sequence length="121" mass="13738">MVAAMERYAEPLQVELLTDRKTWRLLAPFSYLDPDHGLIVVPVDFETDFASVPRLPIIFDLVGAYGHAAAVLHDYCYRTGLLSRKDADEVFYNALRSSGIARWRTWIMWAGVRIGGRSSYA</sequence>
<dbReference type="InterPro" id="IPR010767">
    <property type="entry name" value="Phage_CGC-2007_Cje0229"/>
</dbReference>
<dbReference type="Pfam" id="PF07087">
    <property type="entry name" value="DUF1353"/>
    <property type="match status" value="1"/>
</dbReference>
<reference evidence="1" key="1">
    <citation type="submission" date="2017-06" db="EMBL/GenBank/DDBJ databases">
        <title>Novel phages from South African skin metaviromes.</title>
        <authorList>
            <person name="van Zyl L.J."/>
            <person name="Abrahams Y."/>
            <person name="Stander E.A."/>
            <person name="Kirby B.M."/>
            <person name="Clavaud C."/>
            <person name="Farcet C."/>
            <person name="Breton L."/>
            <person name="Trindade M.I."/>
        </authorList>
    </citation>
    <scope>NUCLEOTIDE SEQUENCE</scope>
</reference>
<accession>A0A2H4JDM4</accession>
<gene>
    <name evidence="1" type="ORF">9F2_21</name>
</gene>
<dbReference type="EMBL" id="MF417927">
    <property type="protein sequence ID" value="ASN71527.1"/>
    <property type="molecule type" value="Genomic_DNA"/>
</dbReference>
<organism evidence="1">
    <name type="scientific">uncultured Caudovirales phage</name>
    <dbReference type="NCBI Taxonomy" id="2100421"/>
    <lineage>
        <taxon>Viruses</taxon>
        <taxon>Duplodnaviria</taxon>
        <taxon>Heunggongvirae</taxon>
        <taxon>Uroviricota</taxon>
        <taxon>Caudoviricetes</taxon>
        <taxon>Peduoviridae</taxon>
        <taxon>Maltschvirus</taxon>
        <taxon>Maltschvirus maltsch</taxon>
    </lineage>
</organism>
<proteinExistence type="predicted"/>
<evidence type="ECO:0008006" key="2">
    <source>
        <dbReference type="Google" id="ProtNLM"/>
    </source>
</evidence>